<feature type="region of interest" description="Disordered" evidence="1">
    <location>
        <begin position="1"/>
        <end position="153"/>
    </location>
</feature>
<feature type="compositionally biased region" description="Polar residues" evidence="1">
    <location>
        <begin position="661"/>
        <end position="686"/>
    </location>
</feature>
<dbReference type="EMBL" id="JAACJL010000030">
    <property type="protein sequence ID" value="KAF4617177.1"/>
    <property type="molecule type" value="Genomic_DNA"/>
</dbReference>
<feature type="compositionally biased region" description="Basic and acidic residues" evidence="1">
    <location>
        <begin position="335"/>
        <end position="345"/>
    </location>
</feature>
<feature type="region of interest" description="Disordered" evidence="1">
    <location>
        <begin position="486"/>
        <end position="537"/>
    </location>
</feature>
<feature type="region of interest" description="Disordered" evidence="1">
    <location>
        <begin position="853"/>
        <end position="885"/>
    </location>
</feature>
<name>A0A8H4QTQ1_9AGAR</name>
<feature type="compositionally biased region" description="Polar residues" evidence="1">
    <location>
        <begin position="753"/>
        <end position="765"/>
    </location>
</feature>
<feature type="region of interest" description="Disordered" evidence="1">
    <location>
        <begin position="169"/>
        <end position="372"/>
    </location>
</feature>
<feature type="compositionally biased region" description="Polar residues" evidence="1">
    <location>
        <begin position="35"/>
        <end position="82"/>
    </location>
</feature>
<feature type="compositionally biased region" description="Basic and acidic residues" evidence="1">
    <location>
        <begin position="582"/>
        <end position="599"/>
    </location>
</feature>
<comment type="caution">
    <text evidence="2">The sequence shown here is derived from an EMBL/GenBank/DDBJ whole genome shotgun (WGS) entry which is preliminary data.</text>
</comment>
<keyword evidence="3" id="KW-1185">Reference proteome</keyword>
<feature type="region of interest" description="Disordered" evidence="1">
    <location>
        <begin position="945"/>
        <end position="975"/>
    </location>
</feature>
<feature type="compositionally biased region" description="Polar residues" evidence="1">
    <location>
        <begin position="97"/>
        <end position="113"/>
    </location>
</feature>
<feature type="compositionally biased region" description="Low complexity" evidence="1">
    <location>
        <begin position="253"/>
        <end position="269"/>
    </location>
</feature>
<organism evidence="2 3">
    <name type="scientific">Agrocybe pediades</name>
    <dbReference type="NCBI Taxonomy" id="84607"/>
    <lineage>
        <taxon>Eukaryota</taxon>
        <taxon>Fungi</taxon>
        <taxon>Dikarya</taxon>
        <taxon>Basidiomycota</taxon>
        <taxon>Agaricomycotina</taxon>
        <taxon>Agaricomycetes</taxon>
        <taxon>Agaricomycetidae</taxon>
        <taxon>Agaricales</taxon>
        <taxon>Agaricineae</taxon>
        <taxon>Strophariaceae</taxon>
        <taxon>Agrocybe</taxon>
    </lineage>
</organism>
<dbReference type="Proteomes" id="UP000521872">
    <property type="component" value="Unassembled WGS sequence"/>
</dbReference>
<feature type="region of interest" description="Disordered" evidence="1">
    <location>
        <begin position="395"/>
        <end position="429"/>
    </location>
</feature>
<evidence type="ECO:0000313" key="2">
    <source>
        <dbReference type="EMBL" id="KAF4617177.1"/>
    </source>
</evidence>
<feature type="compositionally biased region" description="Low complexity" evidence="1">
    <location>
        <begin position="350"/>
        <end position="359"/>
    </location>
</feature>
<evidence type="ECO:0000313" key="3">
    <source>
        <dbReference type="Proteomes" id="UP000521872"/>
    </source>
</evidence>
<protein>
    <submittedName>
        <fullName evidence="2">Uncharacterized protein</fullName>
    </submittedName>
</protein>
<evidence type="ECO:0000256" key="1">
    <source>
        <dbReference type="SAM" id="MobiDB-lite"/>
    </source>
</evidence>
<accession>A0A8H4QTQ1</accession>
<sequence length="1033" mass="109032">MGDKDPLSPSARKRKRTSSSGSPVQSVKRPKKSKTTTNATPSASGHSNFTKSSQRLNAPTSQNAGTPSSQHANRLSSSTPTRVSERVPKPTLKKFASASQVERTSPVKKTNVFTDPVPSDSEFDTDGSLPFAVLGPKRKRKKSPFRGAEASTPKKKLVYLGAIELSSGSEGEITPRRTKVTKKLPARPATQPDVIDLCSSDGKERPTKPATPHQSTRSTEIIEIASTDDEGSMPVAKQSRSHPQTFDEIAHQPPIASTTPTPPLSSSIEESGEVFAELPEEVTLPSPKEFDSVIQQDEPPDPVELPTAAHSPPSISVTSGGGVEDEIAPSGQSELGDRTELERPFAKKQPASAAPELPLSAPPIEDPLNAVKKPHSCTTADLDLEALRAAFRAPTEGAHKLSRKNARKSGFSAPKPKLGVASPAESERPISRTSLYFSRALRASGRLPPVSPGVESLVVPPAEDASKLAVEDAMALPAKDNIASEPRDILQSSAGEHPIVPPLVSGSPSAAVPHNVQPSAQHAPASPTPRADSRGDILTQLTGVEFTTRSAAAEVIFLSAKQRMGDELDDSLNHIVPGSRPTVDDSKKDTEKMVSDHAPLDSSEGQQHQAAKPSEEVTKPSSFVGAISATLEDASSPVTGAGASGQEREKDIAADDDSMLASPTTSPLTHGNTHPQSSEQAQSSLTEHVGFEGGDNGTGSPTSWVPQDVAMASSPDHDIHGPAQNEQFIGAKTVDGMPTGSELVGTEIEVENGSDSQPSNASSMKDSAAQDGSGYLEATEGAGLEATLGNENDSAEECRQDLMDVDANTLDNEYEVATLNEETNVTNEAGQEAGAIPASDLPDIPNVMVCNTTSVNQNTQPPILQNLPSDPPSQETNTPASLDSQRLRLDSNTADSAIHHATGIPQITNPHDVANASTASVAGSGNSNAPSTEELLPSIMKPDTKVTARVKTRSSKVTTKPVPPSQPSNQRDAPFPLFWELPRPRLVRDPIAAIFDFGFTVEFPPLTAEEELLVKGLELTYPKDSKEVSKKSN</sequence>
<gene>
    <name evidence="2" type="ORF">D9613_005889</name>
</gene>
<feature type="compositionally biased region" description="Basic residues" evidence="1">
    <location>
        <begin position="176"/>
        <end position="185"/>
    </location>
</feature>
<feature type="region of interest" description="Disordered" evidence="1">
    <location>
        <begin position="569"/>
        <end position="796"/>
    </location>
</feature>
<dbReference type="AlphaFoldDB" id="A0A8H4QTQ1"/>
<reference evidence="2 3" key="1">
    <citation type="submission" date="2019-12" db="EMBL/GenBank/DDBJ databases">
        <authorList>
            <person name="Floudas D."/>
            <person name="Bentzer J."/>
            <person name="Ahren D."/>
            <person name="Johansson T."/>
            <person name="Persson P."/>
            <person name="Tunlid A."/>
        </authorList>
    </citation>
    <scope>NUCLEOTIDE SEQUENCE [LARGE SCALE GENOMIC DNA]</scope>
    <source>
        <strain evidence="2 3">CBS 102.39</strain>
    </source>
</reference>
<proteinExistence type="predicted"/>